<dbReference type="GO" id="GO:0009055">
    <property type="term" value="F:electron transfer activity"/>
    <property type="evidence" value="ECO:0007669"/>
    <property type="project" value="InterPro"/>
</dbReference>
<keyword evidence="3 6" id="KW-0479">Metal-binding</keyword>
<name>A0A1H8SWB5_9GAMM</name>
<protein>
    <submittedName>
        <fullName evidence="9">Cytochrome c553</fullName>
    </submittedName>
</protein>
<dbReference type="AlphaFoldDB" id="A0A1H8SWB5"/>
<keyword evidence="10" id="KW-1185">Reference proteome</keyword>
<dbReference type="STRING" id="406100.SAMN04488052_103261"/>
<evidence type="ECO:0000256" key="7">
    <source>
        <dbReference type="SAM" id="SignalP"/>
    </source>
</evidence>
<evidence type="ECO:0000256" key="2">
    <source>
        <dbReference type="ARBA" id="ARBA00022617"/>
    </source>
</evidence>
<dbReference type="RefSeq" id="WP_091642609.1">
    <property type="nucleotide sequence ID" value="NZ_FOEG01000003.1"/>
</dbReference>
<evidence type="ECO:0000256" key="5">
    <source>
        <dbReference type="ARBA" id="ARBA00023004"/>
    </source>
</evidence>
<evidence type="ECO:0000256" key="3">
    <source>
        <dbReference type="ARBA" id="ARBA00022723"/>
    </source>
</evidence>
<feature type="chain" id="PRO_5011565496" evidence="7">
    <location>
        <begin position="23"/>
        <end position="105"/>
    </location>
</feature>
<evidence type="ECO:0000256" key="1">
    <source>
        <dbReference type="ARBA" id="ARBA00022448"/>
    </source>
</evidence>
<keyword evidence="5 6" id="KW-0408">Iron</keyword>
<reference evidence="9 10" key="1">
    <citation type="submission" date="2016-10" db="EMBL/GenBank/DDBJ databases">
        <authorList>
            <person name="de Groot N.N."/>
        </authorList>
    </citation>
    <scope>NUCLEOTIDE SEQUENCE [LARGE SCALE GENOMIC DNA]</scope>
    <source>
        <strain evidence="9 10">CGMCC 1.6291</strain>
    </source>
</reference>
<proteinExistence type="predicted"/>
<feature type="domain" description="Cytochrome c" evidence="8">
    <location>
        <begin position="23"/>
        <end position="104"/>
    </location>
</feature>
<evidence type="ECO:0000256" key="6">
    <source>
        <dbReference type="PROSITE-ProRule" id="PRU00433"/>
    </source>
</evidence>
<organism evidence="9 10">
    <name type="scientific">Aquisalimonas asiatica</name>
    <dbReference type="NCBI Taxonomy" id="406100"/>
    <lineage>
        <taxon>Bacteria</taxon>
        <taxon>Pseudomonadati</taxon>
        <taxon>Pseudomonadota</taxon>
        <taxon>Gammaproteobacteria</taxon>
        <taxon>Chromatiales</taxon>
        <taxon>Ectothiorhodospiraceae</taxon>
        <taxon>Aquisalimonas</taxon>
    </lineage>
</organism>
<dbReference type="GO" id="GO:0020037">
    <property type="term" value="F:heme binding"/>
    <property type="evidence" value="ECO:0007669"/>
    <property type="project" value="InterPro"/>
</dbReference>
<keyword evidence="4" id="KW-0249">Electron transport</keyword>
<dbReference type="OrthoDB" id="9796421at2"/>
<dbReference type="GO" id="GO:0046872">
    <property type="term" value="F:metal ion binding"/>
    <property type="evidence" value="ECO:0007669"/>
    <property type="project" value="UniProtKB-KW"/>
</dbReference>
<evidence type="ECO:0000256" key="4">
    <source>
        <dbReference type="ARBA" id="ARBA00022982"/>
    </source>
</evidence>
<dbReference type="Pfam" id="PF00034">
    <property type="entry name" value="Cytochrom_C"/>
    <property type="match status" value="1"/>
</dbReference>
<dbReference type="InterPro" id="IPR036909">
    <property type="entry name" value="Cyt_c-like_dom_sf"/>
</dbReference>
<dbReference type="PANTHER" id="PTHR33751">
    <property type="entry name" value="CBB3-TYPE CYTOCHROME C OXIDASE SUBUNIT FIXP"/>
    <property type="match status" value="1"/>
</dbReference>
<dbReference type="Gene3D" id="1.10.760.10">
    <property type="entry name" value="Cytochrome c-like domain"/>
    <property type="match status" value="1"/>
</dbReference>
<keyword evidence="2 6" id="KW-0349">Heme</keyword>
<accession>A0A1H8SWB5</accession>
<gene>
    <name evidence="9" type="ORF">SAMN04488052_103261</name>
</gene>
<dbReference type="SUPFAM" id="SSF46626">
    <property type="entry name" value="Cytochrome c"/>
    <property type="match status" value="1"/>
</dbReference>
<dbReference type="Proteomes" id="UP000199657">
    <property type="component" value="Unassembled WGS sequence"/>
</dbReference>
<dbReference type="PANTHER" id="PTHR33751:SF9">
    <property type="entry name" value="CYTOCHROME C4"/>
    <property type="match status" value="1"/>
</dbReference>
<evidence type="ECO:0000313" key="10">
    <source>
        <dbReference type="Proteomes" id="UP000199657"/>
    </source>
</evidence>
<evidence type="ECO:0000259" key="8">
    <source>
        <dbReference type="PROSITE" id="PS51007"/>
    </source>
</evidence>
<dbReference type="InterPro" id="IPR050597">
    <property type="entry name" value="Cytochrome_c_Oxidase_Subunit"/>
</dbReference>
<evidence type="ECO:0000313" key="9">
    <source>
        <dbReference type="EMBL" id="SEO83279.1"/>
    </source>
</evidence>
<keyword evidence="1" id="KW-0813">Transport</keyword>
<sequence>MHRHTLLMIGTALALVTAPALAEDISAGETLYAESCASCHGSAGRGMGSFPSLTGRSADYIAERLEQYRAGDRVGSNTALMAPHAAELSDDEIANLSAYISGEFQ</sequence>
<dbReference type="InterPro" id="IPR009056">
    <property type="entry name" value="Cyt_c-like_dom"/>
</dbReference>
<dbReference type="PROSITE" id="PS51007">
    <property type="entry name" value="CYTC"/>
    <property type="match status" value="1"/>
</dbReference>
<keyword evidence="7" id="KW-0732">Signal</keyword>
<dbReference type="EMBL" id="FOEG01000003">
    <property type="protein sequence ID" value="SEO83279.1"/>
    <property type="molecule type" value="Genomic_DNA"/>
</dbReference>
<feature type="signal peptide" evidence="7">
    <location>
        <begin position="1"/>
        <end position="22"/>
    </location>
</feature>